<keyword evidence="4" id="KW-1185">Reference proteome</keyword>
<dbReference type="Proteomes" id="UP000799428">
    <property type="component" value="Unassembled WGS sequence"/>
</dbReference>
<evidence type="ECO:0000256" key="1">
    <source>
        <dbReference type="SAM" id="Coils"/>
    </source>
</evidence>
<evidence type="ECO:0000313" key="4">
    <source>
        <dbReference type="Proteomes" id="UP000799428"/>
    </source>
</evidence>
<dbReference type="PANTHER" id="PTHR35186">
    <property type="entry name" value="ANK_REP_REGION DOMAIN-CONTAINING PROTEIN"/>
    <property type="match status" value="1"/>
</dbReference>
<proteinExistence type="predicted"/>
<dbReference type="PANTHER" id="PTHR35186:SF4">
    <property type="entry name" value="PRION-INHIBITION AND PROPAGATION HELO DOMAIN-CONTAINING PROTEIN"/>
    <property type="match status" value="1"/>
</dbReference>
<feature type="coiled-coil region" evidence="1">
    <location>
        <begin position="115"/>
        <end position="148"/>
    </location>
</feature>
<evidence type="ECO:0000313" key="3">
    <source>
        <dbReference type="EMBL" id="KAF2708357.1"/>
    </source>
</evidence>
<dbReference type="AlphaFoldDB" id="A0A6G1K7K9"/>
<keyword evidence="1" id="KW-0175">Coiled coil</keyword>
<accession>A0A6G1K7K9</accession>
<organism evidence="3 4">
    <name type="scientific">Pleomassaria siparia CBS 279.74</name>
    <dbReference type="NCBI Taxonomy" id="1314801"/>
    <lineage>
        <taxon>Eukaryota</taxon>
        <taxon>Fungi</taxon>
        <taxon>Dikarya</taxon>
        <taxon>Ascomycota</taxon>
        <taxon>Pezizomycotina</taxon>
        <taxon>Dothideomycetes</taxon>
        <taxon>Pleosporomycetidae</taxon>
        <taxon>Pleosporales</taxon>
        <taxon>Pleomassariaceae</taxon>
        <taxon>Pleomassaria</taxon>
    </lineage>
</organism>
<protein>
    <submittedName>
        <fullName evidence="3">Uncharacterized protein</fullName>
    </submittedName>
</protein>
<gene>
    <name evidence="3" type="ORF">K504DRAFT_382260</name>
</gene>
<dbReference type="Gene3D" id="1.20.120.1020">
    <property type="entry name" value="Prion-inhibition and propagation, HeLo domain"/>
    <property type="match status" value="1"/>
</dbReference>
<name>A0A6G1K7K9_9PLEO</name>
<reference evidence="3" key="1">
    <citation type="journal article" date="2020" name="Stud. Mycol.">
        <title>101 Dothideomycetes genomes: a test case for predicting lifestyles and emergence of pathogens.</title>
        <authorList>
            <person name="Haridas S."/>
            <person name="Albert R."/>
            <person name="Binder M."/>
            <person name="Bloem J."/>
            <person name="Labutti K."/>
            <person name="Salamov A."/>
            <person name="Andreopoulos B."/>
            <person name="Baker S."/>
            <person name="Barry K."/>
            <person name="Bills G."/>
            <person name="Bluhm B."/>
            <person name="Cannon C."/>
            <person name="Castanera R."/>
            <person name="Culley D."/>
            <person name="Daum C."/>
            <person name="Ezra D."/>
            <person name="Gonzalez J."/>
            <person name="Henrissat B."/>
            <person name="Kuo A."/>
            <person name="Liang C."/>
            <person name="Lipzen A."/>
            <person name="Lutzoni F."/>
            <person name="Magnuson J."/>
            <person name="Mondo S."/>
            <person name="Nolan M."/>
            <person name="Ohm R."/>
            <person name="Pangilinan J."/>
            <person name="Park H.-J."/>
            <person name="Ramirez L."/>
            <person name="Alfaro M."/>
            <person name="Sun H."/>
            <person name="Tritt A."/>
            <person name="Yoshinaga Y."/>
            <person name="Zwiers L.-H."/>
            <person name="Turgeon B."/>
            <person name="Goodwin S."/>
            <person name="Spatafora J."/>
            <person name="Crous P."/>
            <person name="Grigoriev I."/>
        </authorList>
    </citation>
    <scope>NUCLEOTIDE SEQUENCE</scope>
    <source>
        <strain evidence="3">CBS 279.74</strain>
    </source>
</reference>
<evidence type="ECO:0000256" key="2">
    <source>
        <dbReference type="SAM" id="MobiDB-lite"/>
    </source>
</evidence>
<sequence>MSGLEIAGAVFGILSILVEVVKSYSKVAGALHTFRHYSKEVKSVRIQFRCHEGIFLNECRLLLRLVEDERGVKDMLDDDTDDRWSSKELNDKLNEVLKDSFGLCRDIIEASREIADKMREELKQFDILVEGKEQNESLRSTIRRLKKAARIVFDKSKFEQNFARLRDCTSQLTQVRAQIGAFQQQQTCVGEICSSLKIFPAHINNIRSASQKLHEALSDAWCCGELEHGHHFAKICLDAEVQDRNGVRLDLTISCQEALQQQSIELLPDPPVPIWLCVQSVSIDETSYSITQPESTEKSDGITQDMTSSTSNTSKKKASWDLTQGSPCKKKMRKRVRFAESSPDPEVDLYADMSANNASIAIDQMVARQTSDGINLCQTKNLCHYLKQNVQRCGKSVGNHPLGYLISPQMYRHNFYLQNTDHFLTQDSKELSVKPVQMTLVSIFDIMGQDVNDTLTMVDQIKLAHKTALAVLQFNDTPWLIDRWRLKDFSYFGSGSTLDEEALKTLHLSSQISSADRTDVTTMEGVEEIVAAYTEEDLYGINSTPLFFLGVALLELANWKTLEDMRIEKDPNEIVTARRLAARPSPLGTKYQEIARKCLQCNFGFGTDLKKKELQAAVYGDVVCQLERMIKVLSV</sequence>
<feature type="region of interest" description="Disordered" evidence="2">
    <location>
        <begin position="289"/>
        <end position="322"/>
    </location>
</feature>
<dbReference type="InterPro" id="IPR038305">
    <property type="entry name" value="HeLo_sf"/>
</dbReference>
<dbReference type="OrthoDB" id="5331891at2759"/>
<dbReference type="EMBL" id="MU005772">
    <property type="protein sequence ID" value="KAF2708357.1"/>
    <property type="molecule type" value="Genomic_DNA"/>
</dbReference>